<comment type="subcellular location">
    <subcellularLocation>
        <location evidence="1">Mitochondrion matrix</location>
    </subcellularLocation>
</comment>
<sequence length="89" mass="10349">MSLTGKGMQGRHAFRRLVRAQKKAFGPDVDMSRVAMQEIRKKFYEHAHVTDEQKMQELMQHVDDAESFMRNNIAQGHLSPETGRYRTLS</sequence>
<dbReference type="EMBL" id="VRMN01000004">
    <property type="protein sequence ID" value="KAA8494384.1"/>
    <property type="molecule type" value="Genomic_DNA"/>
</dbReference>
<accession>A0A5J4YUK7</accession>
<organism evidence="5 6">
    <name type="scientific">Porphyridium purpureum</name>
    <name type="common">Red alga</name>
    <name type="synonym">Porphyridium cruentum</name>
    <dbReference type="NCBI Taxonomy" id="35688"/>
    <lineage>
        <taxon>Eukaryota</taxon>
        <taxon>Rhodophyta</taxon>
        <taxon>Bangiophyceae</taxon>
        <taxon>Porphyridiales</taxon>
        <taxon>Porphyridiaceae</taxon>
        <taxon>Porphyridium</taxon>
    </lineage>
</organism>
<evidence type="ECO:0000256" key="2">
    <source>
        <dbReference type="ARBA" id="ARBA00023128"/>
    </source>
</evidence>
<dbReference type="GO" id="GO:0044183">
    <property type="term" value="F:protein folding chaperone"/>
    <property type="evidence" value="ECO:0007669"/>
    <property type="project" value="TreeGrafter"/>
</dbReference>
<dbReference type="PANTHER" id="PTHR46749:SF1">
    <property type="entry name" value="COMPLEX III ASSEMBLY FACTOR LYRM7"/>
    <property type="match status" value="1"/>
</dbReference>
<dbReference type="PANTHER" id="PTHR46749">
    <property type="entry name" value="COMPLEX III ASSEMBLY FACTOR LYRM7"/>
    <property type="match status" value="1"/>
</dbReference>
<evidence type="ECO:0000256" key="1">
    <source>
        <dbReference type="ARBA" id="ARBA00004305"/>
    </source>
</evidence>
<dbReference type="InterPro" id="IPR050435">
    <property type="entry name" value="MZM1/LYRM7"/>
</dbReference>
<evidence type="ECO:0000256" key="4">
    <source>
        <dbReference type="SAM" id="MobiDB-lite"/>
    </source>
</evidence>
<evidence type="ECO:0000256" key="3">
    <source>
        <dbReference type="ARBA" id="ARBA00023186"/>
    </source>
</evidence>
<keyword evidence="6" id="KW-1185">Reference proteome</keyword>
<dbReference type="InterPro" id="IPR045298">
    <property type="entry name" value="Complex1_LYR_LYRM7"/>
</dbReference>
<evidence type="ECO:0000313" key="5">
    <source>
        <dbReference type="EMBL" id="KAA8494384.1"/>
    </source>
</evidence>
<evidence type="ECO:0000313" key="6">
    <source>
        <dbReference type="Proteomes" id="UP000324585"/>
    </source>
</evidence>
<comment type="caution">
    <text evidence="5">The sequence shown here is derived from an EMBL/GenBank/DDBJ whole genome shotgun (WGS) entry which is preliminary data.</text>
</comment>
<protein>
    <submittedName>
        <fullName evidence="5">Mitochondrial zinc maintenance protein 1, mitochondrial</fullName>
    </submittedName>
</protein>
<dbReference type="CDD" id="cd20267">
    <property type="entry name" value="Complex1_LYR_LYRM7"/>
    <property type="match status" value="1"/>
</dbReference>
<gene>
    <name evidence="5" type="ORF">FVE85_2625</name>
</gene>
<dbReference type="Proteomes" id="UP000324585">
    <property type="component" value="Unassembled WGS sequence"/>
</dbReference>
<reference evidence="6" key="1">
    <citation type="journal article" date="2019" name="Nat. Commun.">
        <title>Expansion of phycobilisome linker gene families in mesophilic red algae.</title>
        <authorList>
            <person name="Lee J."/>
            <person name="Kim D."/>
            <person name="Bhattacharya D."/>
            <person name="Yoon H.S."/>
        </authorList>
    </citation>
    <scope>NUCLEOTIDE SEQUENCE [LARGE SCALE GENOMIC DNA]</scope>
    <source>
        <strain evidence="6">CCMP 1328</strain>
    </source>
</reference>
<dbReference type="AlphaFoldDB" id="A0A5J4YUK7"/>
<feature type="region of interest" description="Disordered" evidence="4">
    <location>
        <begin position="70"/>
        <end position="89"/>
    </location>
</feature>
<proteinExistence type="predicted"/>
<keyword evidence="3" id="KW-0143">Chaperone</keyword>
<dbReference type="OrthoDB" id="529194at2759"/>
<name>A0A5J4YUK7_PORPP</name>
<keyword evidence="2" id="KW-0496">Mitochondrion</keyword>
<dbReference type="GO" id="GO:0034551">
    <property type="term" value="P:mitochondrial respiratory chain complex III assembly"/>
    <property type="evidence" value="ECO:0007669"/>
    <property type="project" value="InterPro"/>
</dbReference>
<dbReference type="GO" id="GO:0005759">
    <property type="term" value="C:mitochondrial matrix"/>
    <property type="evidence" value="ECO:0007669"/>
    <property type="project" value="UniProtKB-SubCell"/>
</dbReference>